<protein>
    <submittedName>
        <fullName evidence="2">LytTR family transcriptional regulator</fullName>
    </submittedName>
</protein>
<dbReference type="Gene3D" id="2.40.50.1020">
    <property type="entry name" value="LytTr DNA-binding domain"/>
    <property type="match status" value="1"/>
</dbReference>
<gene>
    <name evidence="2" type="ORF">GLW04_01510</name>
</gene>
<comment type="caution">
    <text evidence="2">The sequence shown here is derived from an EMBL/GenBank/DDBJ whole genome shotgun (WGS) entry which is preliminary data.</text>
</comment>
<evidence type="ECO:0000313" key="2">
    <source>
        <dbReference type="EMBL" id="MYL18544.1"/>
    </source>
</evidence>
<dbReference type="InterPro" id="IPR046947">
    <property type="entry name" value="LytR-like"/>
</dbReference>
<dbReference type="PANTHER" id="PTHR37299">
    <property type="entry name" value="TRANSCRIPTIONAL REGULATOR-RELATED"/>
    <property type="match status" value="1"/>
</dbReference>
<dbReference type="RefSeq" id="WP_160835002.1">
    <property type="nucleotide sequence ID" value="NZ_WMET01000001.1"/>
</dbReference>
<dbReference type="GO" id="GO:0000156">
    <property type="term" value="F:phosphorelay response regulator activity"/>
    <property type="evidence" value="ECO:0007669"/>
    <property type="project" value="InterPro"/>
</dbReference>
<name>A0A845DYL8_9BACI</name>
<dbReference type="EMBL" id="WMET01000001">
    <property type="protein sequence ID" value="MYL18544.1"/>
    <property type="molecule type" value="Genomic_DNA"/>
</dbReference>
<sequence length="152" mass="17889">MKVKIDVDENHPETSITIHCSQVDDSVKEILDFLHEKKQTFVVGKSGESQHILKPEHIQFFRTEDEAVFAYTKESSFKVKDKLYELERSLPSQRFVRISKSVLANIYEMSRFEPSFNGTLCVYFKSGEKEYASRHYVGRIKEMLNMNRRDSR</sequence>
<dbReference type="AlphaFoldDB" id="A0A845DYL8"/>
<dbReference type="Pfam" id="PF04397">
    <property type="entry name" value="LytTR"/>
    <property type="match status" value="1"/>
</dbReference>
<organism evidence="2 3">
    <name type="scientific">Halobacillus litoralis</name>
    <dbReference type="NCBI Taxonomy" id="45668"/>
    <lineage>
        <taxon>Bacteria</taxon>
        <taxon>Bacillati</taxon>
        <taxon>Bacillota</taxon>
        <taxon>Bacilli</taxon>
        <taxon>Bacillales</taxon>
        <taxon>Bacillaceae</taxon>
        <taxon>Halobacillus</taxon>
    </lineage>
</organism>
<dbReference type="PROSITE" id="PS50930">
    <property type="entry name" value="HTH_LYTTR"/>
    <property type="match status" value="1"/>
</dbReference>
<accession>A0A845DYL8</accession>
<reference evidence="2 3" key="1">
    <citation type="submission" date="2019-11" db="EMBL/GenBank/DDBJ databases">
        <title>Genome sequences of 17 halophilic strains isolated from different environments.</title>
        <authorList>
            <person name="Furrow R.E."/>
        </authorList>
    </citation>
    <scope>NUCLEOTIDE SEQUENCE [LARGE SCALE GENOMIC DNA]</scope>
    <source>
        <strain evidence="2 3">22511_23_Filter</strain>
    </source>
</reference>
<evidence type="ECO:0000313" key="3">
    <source>
        <dbReference type="Proteomes" id="UP000460949"/>
    </source>
</evidence>
<dbReference type="GO" id="GO:0003677">
    <property type="term" value="F:DNA binding"/>
    <property type="evidence" value="ECO:0007669"/>
    <property type="project" value="InterPro"/>
</dbReference>
<dbReference type="OrthoDB" id="9808614at2"/>
<dbReference type="Proteomes" id="UP000460949">
    <property type="component" value="Unassembled WGS sequence"/>
</dbReference>
<dbReference type="InterPro" id="IPR007492">
    <property type="entry name" value="LytTR_DNA-bd_dom"/>
</dbReference>
<dbReference type="SMART" id="SM00850">
    <property type="entry name" value="LytTR"/>
    <property type="match status" value="1"/>
</dbReference>
<proteinExistence type="predicted"/>
<feature type="domain" description="HTH LytTR-type" evidence="1">
    <location>
        <begin position="42"/>
        <end position="146"/>
    </location>
</feature>
<evidence type="ECO:0000259" key="1">
    <source>
        <dbReference type="PROSITE" id="PS50930"/>
    </source>
</evidence>
<dbReference type="PANTHER" id="PTHR37299:SF4">
    <property type="entry name" value="TRANSCRIPTIONAL REGULATOR"/>
    <property type="match status" value="1"/>
</dbReference>